<dbReference type="Pfam" id="PF01494">
    <property type="entry name" value="FAD_binding_3"/>
    <property type="match status" value="1"/>
</dbReference>
<dbReference type="AlphaFoldDB" id="A0A9X1Y6C9"/>
<dbReference type="PANTHER" id="PTHR43476">
    <property type="entry name" value="3-(3-HYDROXY-PHENYL)PROPIONATE/3-HYDROXYCINNAMIC ACID HYDROXYLASE"/>
    <property type="match status" value="1"/>
</dbReference>
<proteinExistence type="predicted"/>
<evidence type="ECO:0000313" key="4">
    <source>
        <dbReference type="Proteomes" id="UP001139516"/>
    </source>
</evidence>
<dbReference type="InterPro" id="IPR002938">
    <property type="entry name" value="FAD-bd"/>
</dbReference>
<name>A0A9X1Y6C9_9PROT</name>
<dbReference type="Gene3D" id="3.30.70.2450">
    <property type="match status" value="1"/>
</dbReference>
<dbReference type="PRINTS" id="PR00420">
    <property type="entry name" value="RNGMNOXGNASE"/>
</dbReference>
<dbReference type="InterPro" id="IPR036188">
    <property type="entry name" value="FAD/NAD-bd_sf"/>
</dbReference>
<evidence type="ECO:0000256" key="1">
    <source>
        <dbReference type="ARBA" id="ARBA00023002"/>
    </source>
</evidence>
<dbReference type="PANTHER" id="PTHR43476:SF5">
    <property type="entry name" value="FAD-DEPENDENT MONOOXYGENASE"/>
    <property type="match status" value="1"/>
</dbReference>
<organism evidence="3 4">
    <name type="scientific">Roseomonas acroporae</name>
    <dbReference type="NCBI Taxonomy" id="2937791"/>
    <lineage>
        <taxon>Bacteria</taxon>
        <taxon>Pseudomonadati</taxon>
        <taxon>Pseudomonadota</taxon>
        <taxon>Alphaproteobacteria</taxon>
        <taxon>Acetobacterales</taxon>
        <taxon>Roseomonadaceae</taxon>
        <taxon>Roseomonas</taxon>
    </lineage>
</organism>
<protein>
    <submittedName>
        <fullName evidence="3">FAD-dependent monooxygenase</fullName>
    </submittedName>
</protein>
<dbReference type="Proteomes" id="UP001139516">
    <property type="component" value="Unassembled WGS sequence"/>
</dbReference>
<dbReference type="GO" id="GO:0004497">
    <property type="term" value="F:monooxygenase activity"/>
    <property type="evidence" value="ECO:0007669"/>
    <property type="project" value="UniProtKB-KW"/>
</dbReference>
<evidence type="ECO:0000259" key="2">
    <source>
        <dbReference type="Pfam" id="PF01494"/>
    </source>
</evidence>
<reference evidence="3" key="1">
    <citation type="submission" date="2022-04" db="EMBL/GenBank/DDBJ databases">
        <title>Roseomonas acroporae sp. nov., isolated from coral Acropora digitifera.</title>
        <authorList>
            <person name="Sun H."/>
        </authorList>
    </citation>
    <scope>NUCLEOTIDE SEQUENCE</scope>
    <source>
        <strain evidence="3">NAR14</strain>
    </source>
</reference>
<accession>A0A9X1Y6C9</accession>
<comment type="caution">
    <text evidence="3">The sequence shown here is derived from an EMBL/GenBank/DDBJ whole genome shotgun (WGS) entry which is preliminary data.</text>
</comment>
<sequence>MVIAGAGPVGQFAALLLALRGHAVTLVEAETAPMLDHRASTFHAPTLDMLDEVGVGAALVARGRICRDWEVRLHPSGRRAVFDMAPIADATAHPYRLQCEQWELQALLRERLAGLCPVLAGHRVTGFAQDDAGVRVAVEGPEGPRSLRAKFLLGCDGARSRVRQAMGLAFEGVTYPETTYLTTTRFPFDEAIPGLGDVAYCWWEDGGNFSLLHMADCWRVSIYTRDDVPIEAQMTQAAVQASLRRIADPGRDFELGLEPRLYRVHMRAAERYVDGRVALAGDAAHINSPVGGMGLNGGLHDAHELVRALLPALAGADHAPLLARYDRRRRPVARDEIMLQADRARARMRERDPARRLALLAGLQAIADDPRRLREYLLQSSMIAGLRRAAAIA</sequence>
<dbReference type="SUPFAM" id="SSF51905">
    <property type="entry name" value="FAD/NAD(P)-binding domain"/>
    <property type="match status" value="1"/>
</dbReference>
<keyword evidence="3" id="KW-0503">Monooxygenase</keyword>
<dbReference type="Gene3D" id="3.50.50.60">
    <property type="entry name" value="FAD/NAD(P)-binding domain"/>
    <property type="match status" value="1"/>
</dbReference>
<dbReference type="GO" id="GO:0071949">
    <property type="term" value="F:FAD binding"/>
    <property type="evidence" value="ECO:0007669"/>
    <property type="project" value="InterPro"/>
</dbReference>
<keyword evidence="1" id="KW-0560">Oxidoreductase</keyword>
<evidence type="ECO:0000313" key="3">
    <source>
        <dbReference type="EMBL" id="MCK8784356.1"/>
    </source>
</evidence>
<feature type="domain" description="FAD-binding" evidence="2">
    <location>
        <begin position="2"/>
        <end position="335"/>
    </location>
</feature>
<keyword evidence="4" id="KW-1185">Reference proteome</keyword>
<gene>
    <name evidence="3" type="ORF">M0638_08190</name>
</gene>
<dbReference type="EMBL" id="JALPRX010000029">
    <property type="protein sequence ID" value="MCK8784356.1"/>
    <property type="molecule type" value="Genomic_DNA"/>
</dbReference>
<dbReference type="InterPro" id="IPR050631">
    <property type="entry name" value="PheA/TfdB_FAD_monoxygenase"/>
</dbReference>
<dbReference type="RefSeq" id="WP_248666480.1">
    <property type="nucleotide sequence ID" value="NZ_JALPRX010000029.1"/>
</dbReference>